<evidence type="ECO:0000313" key="3">
    <source>
        <dbReference type="Proteomes" id="UP000177941"/>
    </source>
</evidence>
<dbReference type="Pfam" id="PF12728">
    <property type="entry name" value="HTH_17"/>
    <property type="match status" value="1"/>
</dbReference>
<feature type="domain" description="Helix-turn-helix" evidence="1">
    <location>
        <begin position="5"/>
        <end position="55"/>
    </location>
</feature>
<dbReference type="InterPro" id="IPR010093">
    <property type="entry name" value="SinI_DNA-bd"/>
</dbReference>
<dbReference type="EMBL" id="MHHS01000034">
    <property type="protein sequence ID" value="OGY36434.1"/>
    <property type="molecule type" value="Genomic_DNA"/>
</dbReference>
<evidence type="ECO:0000313" key="2">
    <source>
        <dbReference type="EMBL" id="OGY36434.1"/>
    </source>
</evidence>
<dbReference type="AlphaFoldDB" id="A0A1G1X910"/>
<organism evidence="2 3">
    <name type="scientific">Candidatus Andersenbacteria bacterium RIFCSPHIGHO2_12_FULL_45_11b</name>
    <dbReference type="NCBI Taxonomy" id="1797282"/>
    <lineage>
        <taxon>Bacteria</taxon>
        <taxon>Candidatus Anderseniibacteriota</taxon>
    </lineage>
</organism>
<dbReference type="InterPro" id="IPR041657">
    <property type="entry name" value="HTH_17"/>
</dbReference>
<dbReference type="InterPro" id="IPR009061">
    <property type="entry name" value="DNA-bd_dom_put_sf"/>
</dbReference>
<dbReference type="SUPFAM" id="SSF46955">
    <property type="entry name" value="Putative DNA-binding domain"/>
    <property type="match status" value="1"/>
</dbReference>
<accession>A0A1G1X910</accession>
<gene>
    <name evidence="2" type="ORF">A3E36_03505</name>
</gene>
<proteinExistence type="predicted"/>
<protein>
    <recommendedName>
        <fullName evidence="1">Helix-turn-helix domain-containing protein</fullName>
    </recommendedName>
</protein>
<dbReference type="Gene3D" id="1.10.1660.10">
    <property type="match status" value="1"/>
</dbReference>
<dbReference type="InterPro" id="IPR011006">
    <property type="entry name" value="CheY-like_superfamily"/>
</dbReference>
<evidence type="ECO:0000259" key="1">
    <source>
        <dbReference type="Pfam" id="PF12728"/>
    </source>
</evidence>
<name>A0A1G1X910_9BACT</name>
<dbReference type="SUPFAM" id="SSF52172">
    <property type="entry name" value="CheY-like"/>
    <property type="match status" value="1"/>
</dbReference>
<dbReference type="Gene3D" id="3.40.50.2300">
    <property type="match status" value="1"/>
</dbReference>
<dbReference type="NCBIfam" id="TIGR01764">
    <property type="entry name" value="excise"/>
    <property type="match status" value="1"/>
</dbReference>
<sequence length="190" mass="21802">MRTIFTTGEVAKICNVSTGTVVRWFKNMGLRGYTIPGGSHRRIPREYLIRFLKENGMPFQELENEGMNKVLLVTLDTSVHSALERLLPQGDYRVKSVRSIFEAGMCFEELGSDCVVIDYEIGYFQATKVAHHLRQQESFADCMWVAILRDADIEQGFIPEWLDATFKRPFDLVLLAHCIRTLIARKKQLA</sequence>
<dbReference type="GO" id="GO:0003677">
    <property type="term" value="F:DNA binding"/>
    <property type="evidence" value="ECO:0007669"/>
    <property type="project" value="InterPro"/>
</dbReference>
<comment type="caution">
    <text evidence="2">The sequence shown here is derived from an EMBL/GenBank/DDBJ whole genome shotgun (WGS) entry which is preliminary data.</text>
</comment>
<reference evidence="2 3" key="1">
    <citation type="journal article" date="2016" name="Nat. Commun.">
        <title>Thousands of microbial genomes shed light on interconnected biogeochemical processes in an aquifer system.</title>
        <authorList>
            <person name="Anantharaman K."/>
            <person name="Brown C.T."/>
            <person name="Hug L.A."/>
            <person name="Sharon I."/>
            <person name="Castelle C.J."/>
            <person name="Probst A.J."/>
            <person name="Thomas B.C."/>
            <person name="Singh A."/>
            <person name="Wilkins M.J."/>
            <person name="Karaoz U."/>
            <person name="Brodie E.L."/>
            <person name="Williams K.H."/>
            <person name="Hubbard S.S."/>
            <person name="Banfield J.F."/>
        </authorList>
    </citation>
    <scope>NUCLEOTIDE SEQUENCE [LARGE SCALE GENOMIC DNA]</scope>
</reference>
<dbReference type="Proteomes" id="UP000177941">
    <property type="component" value="Unassembled WGS sequence"/>
</dbReference>